<dbReference type="Proteomes" id="UP001444661">
    <property type="component" value="Unassembled WGS sequence"/>
</dbReference>
<dbReference type="EMBL" id="JAQQWK010000003">
    <property type="protein sequence ID" value="KAK8044680.1"/>
    <property type="molecule type" value="Genomic_DNA"/>
</dbReference>
<feature type="region of interest" description="Disordered" evidence="1">
    <location>
        <begin position="47"/>
        <end position="78"/>
    </location>
</feature>
<organism evidence="2 3">
    <name type="scientific">Apiospora rasikravindrae</name>
    <dbReference type="NCBI Taxonomy" id="990691"/>
    <lineage>
        <taxon>Eukaryota</taxon>
        <taxon>Fungi</taxon>
        <taxon>Dikarya</taxon>
        <taxon>Ascomycota</taxon>
        <taxon>Pezizomycotina</taxon>
        <taxon>Sordariomycetes</taxon>
        <taxon>Xylariomycetidae</taxon>
        <taxon>Amphisphaeriales</taxon>
        <taxon>Apiosporaceae</taxon>
        <taxon>Apiospora</taxon>
    </lineage>
</organism>
<evidence type="ECO:0000313" key="3">
    <source>
        <dbReference type="Proteomes" id="UP001444661"/>
    </source>
</evidence>
<reference evidence="2 3" key="1">
    <citation type="submission" date="2023-01" db="EMBL/GenBank/DDBJ databases">
        <title>Analysis of 21 Apiospora genomes using comparative genomics revels a genus with tremendous synthesis potential of carbohydrate active enzymes and secondary metabolites.</title>
        <authorList>
            <person name="Sorensen T."/>
        </authorList>
    </citation>
    <scope>NUCLEOTIDE SEQUENCE [LARGE SCALE GENOMIC DNA]</scope>
    <source>
        <strain evidence="2 3">CBS 33761</strain>
    </source>
</reference>
<proteinExistence type="predicted"/>
<protein>
    <submittedName>
        <fullName evidence="2">Uncharacterized protein</fullName>
    </submittedName>
</protein>
<evidence type="ECO:0000313" key="2">
    <source>
        <dbReference type="EMBL" id="KAK8044680.1"/>
    </source>
</evidence>
<accession>A0ABR1TDH7</accession>
<feature type="compositionally biased region" description="Low complexity" evidence="1">
    <location>
        <begin position="57"/>
        <end position="78"/>
    </location>
</feature>
<comment type="caution">
    <text evidence="2">The sequence shown here is derived from an EMBL/GenBank/DDBJ whole genome shotgun (WGS) entry which is preliminary data.</text>
</comment>
<gene>
    <name evidence="2" type="ORF">PG993_004704</name>
</gene>
<sequence length="108" mass="11760">MDVIIPPNATAVVKLPDANKPDDAPGIEVGSGAHHFECWFRHPGRWPPQADVTSRESSNNLNTGDTTDGDTTISDTTMSDTTISNMSRVKSVCTLGNFWSLGERTWLN</sequence>
<keyword evidence="3" id="KW-1185">Reference proteome</keyword>
<evidence type="ECO:0000256" key="1">
    <source>
        <dbReference type="SAM" id="MobiDB-lite"/>
    </source>
</evidence>
<name>A0ABR1TDH7_9PEZI</name>